<gene>
    <name evidence="2" type="ORF">QBC36DRAFT_332197</name>
</gene>
<proteinExistence type="predicted"/>
<feature type="transmembrane region" description="Helical" evidence="1">
    <location>
        <begin position="12"/>
        <end position="29"/>
    </location>
</feature>
<evidence type="ECO:0000256" key="1">
    <source>
        <dbReference type="SAM" id="Phobius"/>
    </source>
</evidence>
<evidence type="ECO:0000313" key="2">
    <source>
        <dbReference type="EMBL" id="KAK4175081.1"/>
    </source>
</evidence>
<organism evidence="2 3">
    <name type="scientific">Triangularia setosa</name>
    <dbReference type="NCBI Taxonomy" id="2587417"/>
    <lineage>
        <taxon>Eukaryota</taxon>
        <taxon>Fungi</taxon>
        <taxon>Dikarya</taxon>
        <taxon>Ascomycota</taxon>
        <taxon>Pezizomycotina</taxon>
        <taxon>Sordariomycetes</taxon>
        <taxon>Sordariomycetidae</taxon>
        <taxon>Sordariales</taxon>
        <taxon>Podosporaceae</taxon>
        <taxon>Triangularia</taxon>
    </lineage>
</organism>
<accession>A0AAN6W654</accession>
<dbReference type="EMBL" id="MU866249">
    <property type="protein sequence ID" value="KAK4175081.1"/>
    <property type="molecule type" value="Genomic_DNA"/>
</dbReference>
<keyword evidence="3" id="KW-1185">Reference proteome</keyword>
<keyword evidence="1" id="KW-1133">Transmembrane helix</keyword>
<keyword evidence="1" id="KW-0472">Membrane</keyword>
<evidence type="ECO:0000313" key="3">
    <source>
        <dbReference type="Proteomes" id="UP001302321"/>
    </source>
</evidence>
<protein>
    <submittedName>
        <fullName evidence="2">Uncharacterized protein</fullName>
    </submittedName>
</protein>
<sequence>MMYELSVTVGRVMVLASGFIVHLGSFCFSRTTFGRLPEGSLSADVPKFLRSGALLKERTAVGHDARSSNRHKT</sequence>
<comment type="caution">
    <text evidence="2">The sequence shown here is derived from an EMBL/GenBank/DDBJ whole genome shotgun (WGS) entry which is preliminary data.</text>
</comment>
<name>A0AAN6W654_9PEZI</name>
<reference evidence="2" key="1">
    <citation type="journal article" date="2023" name="Mol. Phylogenet. Evol.">
        <title>Genome-scale phylogeny and comparative genomics of the fungal order Sordariales.</title>
        <authorList>
            <person name="Hensen N."/>
            <person name="Bonometti L."/>
            <person name="Westerberg I."/>
            <person name="Brannstrom I.O."/>
            <person name="Guillou S."/>
            <person name="Cros-Aarteil S."/>
            <person name="Calhoun S."/>
            <person name="Haridas S."/>
            <person name="Kuo A."/>
            <person name="Mondo S."/>
            <person name="Pangilinan J."/>
            <person name="Riley R."/>
            <person name="LaButti K."/>
            <person name="Andreopoulos B."/>
            <person name="Lipzen A."/>
            <person name="Chen C."/>
            <person name="Yan M."/>
            <person name="Daum C."/>
            <person name="Ng V."/>
            <person name="Clum A."/>
            <person name="Steindorff A."/>
            <person name="Ohm R.A."/>
            <person name="Martin F."/>
            <person name="Silar P."/>
            <person name="Natvig D.O."/>
            <person name="Lalanne C."/>
            <person name="Gautier V."/>
            <person name="Ament-Velasquez S.L."/>
            <person name="Kruys A."/>
            <person name="Hutchinson M.I."/>
            <person name="Powell A.J."/>
            <person name="Barry K."/>
            <person name="Miller A.N."/>
            <person name="Grigoriev I.V."/>
            <person name="Debuchy R."/>
            <person name="Gladieux P."/>
            <person name="Hiltunen Thoren M."/>
            <person name="Johannesson H."/>
        </authorList>
    </citation>
    <scope>NUCLEOTIDE SEQUENCE</scope>
    <source>
        <strain evidence="2">CBS 892.96</strain>
    </source>
</reference>
<dbReference type="Proteomes" id="UP001302321">
    <property type="component" value="Unassembled WGS sequence"/>
</dbReference>
<keyword evidence="1" id="KW-0812">Transmembrane</keyword>
<dbReference type="AlphaFoldDB" id="A0AAN6W654"/>
<reference evidence="2" key="2">
    <citation type="submission" date="2023-05" db="EMBL/GenBank/DDBJ databases">
        <authorList>
            <consortium name="Lawrence Berkeley National Laboratory"/>
            <person name="Steindorff A."/>
            <person name="Hensen N."/>
            <person name="Bonometti L."/>
            <person name="Westerberg I."/>
            <person name="Brannstrom I.O."/>
            <person name="Guillou S."/>
            <person name="Cros-Aarteil S."/>
            <person name="Calhoun S."/>
            <person name="Haridas S."/>
            <person name="Kuo A."/>
            <person name="Mondo S."/>
            <person name="Pangilinan J."/>
            <person name="Riley R."/>
            <person name="Labutti K."/>
            <person name="Andreopoulos B."/>
            <person name="Lipzen A."/>
            <person name="Chen C."/>
            <person name="Yanf M."/>
            <person name="Daum C."/>
            <person name="Ng V."/>
            <person name="Clum A."/>
            <person name="Ohm R."/>
            <person name="Martin F."/>
            <person name="Silar P."/>
            <person name="Natvig D."/>
            <person name="Lalanne C."/>
            <person name="Gautier V."/>
            <person name="Ament-Velasquez S.L."/>
            <person name="Kruys A."/>
            <person name="Hutchinson M.I."/>
            <person name="Powell A.J."/>
            <person name="Barry K."/>
            <person name="Miller A.N."/>
            <person name="Grigoriev I.V."/>
            <person name="Debuchy R."/>
            <person name="Gladieux P."/>
            <person name="Thoren M.H."/>
            <person name="Johannesson H."/>
        </authorList>
    </citation>
    <scope>NUCLEOTIDE SEQUENCE</scope>
    <source>
        <strain evidence="2">CBS 892.96</strain>
    </source>
</reference>